<dbReference type="PANTHER" id="PTHR14003:SF19">
    <property type="entry name" value="YY2 TRANSCRIPTION FACTOR"/>
    <property type="match status" value="1"/>
</dbReference>
<gene>
    <name evidence="10" type="ORF">BRETT_001228</name>
</gene>
<dbReference type="Pfam" id="PF00096">
    <property type="entry name" value="zf-C2H2"/>
    <property type="match status" value="1"/>
</dbReference>
<evidence type="ECO:0000256" key="3">
    <source>
        <dbReference type="ARBA" id="ARBA00022737"/>
    </source>
</evidence>
<dbReference type="GO" id="GO:0008270">
    <property type="term" value="F:zinc ion binding"/>
    <property type="evidence" value="ECO:0007669"/>
    <property type="project" value="UniProtKB-KW"/>
</dbReference>
<dbReference type="SMART" id="SM00355">
    <property type="entry name" value="ZnF_C2H2"/>
    <property type="match status" value="2"/>
</dbReference>
<dbReference type="InterPro" id="IPR013087">
    <property type="entry name" value="Znf_C2H2_type"/>
</dbReference>
<reference evidence="10" key="2">
    <citation type="journal article" name="BMC Genomics">
        <title>New genome assemblies reveal patterns of domestication and adaptation across Brettanomyces (Dekkera) species.</title>
        <authorList>
            <person name="Roach M.J."/>
            <person name="Borneman A.R."/>
        </authorList>
    </citation>
    <scope>NUCLEOTIDE SEQUENCE</scope>
    <source>
        <strain evidence="10">UCD 2041</strain>
    </source>
</reference>
<dbReference type="GO" id="GO:0005634">
    <property type="term" value="C:nucleus"/>
    <property type="evidence" value="ECO:0007669"/>
    <property type="project" value="UniProtKB-SubCell"/>
</dbReference>
<keyword evidence="3" id="KW-0677">Repeat</keyword>
<evidence type="ECO:0000259" key="9">
    <source>
        <dbReference type="PROSITE" id="PS50157"/>
    </source>
</evidence>
<feature type="region of interest" description="Disordered" evidence="8">
    <location>
        <begin position="248"/>
        <end position="269"/>
    </location>
</feature>
<dbReference type="GO" id="GO:0000978">
    <property type="term" value="F:RNA polymerase II cis-regulatory region sequence-specific DNA binding"/>
    <property type="evidence" value="ECO:0007669"/>
    <property type="project" value="TreeGrafter"/>
</dbReference>
<dbReference type="SUPFAM" id="SSF57667">
    <property type="entry name" value="beta-beta-alpha zinc fingers"/>
    <property type="match status" value="1"/>
</dbReference>
<evidence type="ECO:0000256" key="8">
    <source>
        <dbReference type="SAM" id="MobiDB-lite"/>
    </source>
</evidence>
<dbReference type="OrthoDB" id="6365676at2759"/>
<evidence type="ECO:0000256" key="2">
    <source>
        <dbReference type="ARBA" id="ARBA00022723"/>
    </source>
</evidence>
<dbReference type="RefSeq" id="XP_041137997.1">
    <property type="nucleotide sequence ID" value="XM_041279783.1"/>
</dbReference>
<sequence>MAEVAYPQHKSTLLHPIPIMSITSAAPMTGRVTVNEVSELPVATSSSTDLHSIHIPPYASGNQFPKSRISGFSGNTYHGDVTSSISHPELVVATKPVLAHNSISLALPSFSDLESKSRGREQLPNLSAVLNKIQYEQRLPLPKPTIPVASTAHSAYTQYYDAIHKHEYPASIFTHPYGGPGISVMHTMSVSSPVSRPQYPLPPMYGLSTDSNQYPSEIHPSSSSAVTSSPYVGSIHKNIRNNYTRGVSSSISASSTTPKVNVGTKRRGKSVGSRRYQCKICSKFFTTSGHLARHTRIHTGVKNHVCPFEGCNARFSRQDNCMQHYKTHLNGKKSRRRPKQERRI</sequence>
<dbReference type="Gene3D" id="3.30.160.60">
    <property type="entry name" value="Classic Zinc Finger"/>
    <property type="match status" value="2"/>
</dbReference>
<proteinExistence type="predicted"/>
<feature type="domain" description="C2H2-type" evidence="9">
    <location>
        <begin position="304"/>
        <end position="333"/>
    </location>
</feature>
<dbReference type="GeneID" id="64573153"/>
<dbReference type="EMBL" id="CP063136">
    <property type="protein sequence ID" value="QOU21504.1"/>
    <property type="molecule type" value="Genomic_DNA"/>
</dbReference>
<dbReference type="PROSITE" id="PS00028">
    <property type="entry name" value="ZINC_FINGER_C2H2_1"/>
    <property type="match status" value="2"/>
</dbReference>
<evidence type="ECO:0000256" key="5">
    <source>
        <dbReference type="ARBA" id="ARBA00022833"/>
    </source>
</evidence>
<dbReference type="PANTHER" id="PTHR14003">
    <property type="entry name" value="TRANSCRIPTIONAL REPRESSOR PROTEIN YY"/>
    <property type="match status" value="1"/>
</dbReference>
<dbReference type="Proteomes" id="UP000663131">
    <property type="component" value="Chromosome 8"/>
</dbReference>
<dbReference type="InterPro" id="IPR036236">
    <property type="entry name" value="Znf_C2H2_sf"/>
</dbReference>
<dbReference type="FunFam" id="3.30.160.60:FF:001498">
    <property type="entry name" value="Zinc finger protein 404"/>
    <property type="match status" value="1"/>
</dbReference>
<dbReference type="GO" id="GO:0000981">
    <property type="term" value="F:DNA-binding transcription factor activity, RNA polymerase II-specific"/>
    <property type="evidence" value="ECO:0007669"/>
    <property type="project" value="TreeGrafter"/>
</dbReference>
<keyword evidence="6" id="KW-0539">Nucleus</keyword>
<keyword evidence="2" id="KW-0479">Metal-binding</keyword>
<dbReference type="GO" id="GO:0000785">
    <property type="term" value="C:chromatin"/>
    <property type="evidence" value="ECO:0007669"/>
    <property type="project" value="TreeGrafter"/>
</dbReference>
<protein>
    <recommendedName>
        <fullName evidence="9">C2H2-type domain-containing protein</fullName>
    </recommendedName>
</protein>
<keyword evidence="4 7" id="KW-0863">Zinc-finger</keyword>
<evidence type="ECO:0000256" key="4">
    <source>
        <dbReference type="ARBA" id="ARBA00022771"/>
    </source>
</evidence>
<keyword evidence="5" id="KW-0862">Zinc</keyword>
<evidence type="ECO:0000256" key="7">
    <source>
        <dbReference type="PROSITE-ProRule" id="PRU00042"/>
    </source>
</evidence>
<organism evidence="10 11">
    <name type="scientific">Dekkera bruxellensis</name>
    <name type="common">Brettanomyces custersii</name>
    <dbReference type="NCBI Taxonomy" id="5007"/>
    <lineage>
        <taxon>Eukaryota</taxon>
        <taxon>Fungi</taxon>
        <taxon>Dikarya</taxon>
        <taxon>Ascomycota</taxon>
        <taxon>Saccharomycotina</taxon>
        <taxon>Pichiomycetes</taxon>
        <taxon>Pichiales</taxon>
        <taxon>Pichiaceae</taxon>
        <taxon>Brettanomyces</taxon>
    </lineage>
</organism>
<name>A0A871R9Z3_DEKBR</name>
<dbReference type="AlphaFoldDB" id="A0A871R9Z3"/>
<feature type="domain" description="C2H2-type" evidence="9">
    <location>
        <begin position="276"/>
        <end position="303"/>
    </location>
</feature>
<evidence type="ECO:0000313" key="10">
    <source>
        <dbReference type="EMBL" id="QOU21504.1"/>
    </source>
</evidence>
<evidence type="ECO:0000256" key="1">
    <source>
        <dbReference type="ARBA" id="ARBA00004123"/>
    </source>
</evidence>
<dbReference type="GO" id="GO:0005667">
    <property type="term" value="C:transcription regulator complex"/>
    <property type="evidence" value="ECO:0007669"/>
    <property type="project" value="TreeGrafter"/>
</dbReference>
<comment type="subcellular location">
    <subcellularLocation>
        <location evidence="1">Nucleus</location>
    </subcellularLocation>
</comment>
<evidence type="ECO:0000256" key="6">
    <source>
        <dbReference type="ARBA" id="ARBA00023242"/>
    </source>
</evidence>
<evidence type="ECO:0000313" key="11">
    <source>
        <dbReference type="Proteomes" id="UP000663131"/>
    </source>
</evidence>
<dbReference type="PROSITE" id="PS50157">
    <property type="entry name" value="ZINC_FINGER_C2H2_2"/>
    <property type="match status" value="2"/>
</dbReference>
<accession>A0A871R9Z3</accession>
<reference evidence="10" key="1">
    <citation type="submission" date="2020-10" db="EMBL/GenBank/DDBJ databases">
        <authorList>
            <person name="Palmer J.M."/>
        </authorList>
    </citation>
    <scope>NUCLEOTIDE SEQUENCE</scope>
    <source>
        <strain evidence="10">UCD 2041</strain>
    </source>
</reference>
<dbReference type="KEGG" id="bbrx:BRETT_001228"/>